<proteinExistence type="inferred from homology"/>
<feature type="region of interest" description="Disordered" evidence="2">
    <location>
        <begin position="34"/>
        <end position="66"/>
    </location>
</feature>
<evidence type="ECO:0000256" key="2">
    <source>
        <dbReference type="SAM" id="MobiDB-lite"/>
    </source>
</evidence>
<sequence>MASTSFSLLRGRSVAASRPLFLAGQGEVSWRAREFTKNDNGSREDVLPRQSGEVHEPASRPSSSGEVMGFLQSRLCSRGQVVQPGSSLLAALTPFTSGTIHDTRQTAKGMHPLRWAHSSSDEWLIQRAKADRRRREARQARSQPPIIPQEDGDVPYSDSGGQYMTTEEKLTGVLGRPDLIITRNVEWANLAFGFEQQNKYVIMDPREPQAPVGYILEDSNVFIRQFLKRRRPFIALVLDAYGNEVFRVRRPAWLINSTIYVEVNGQIIGEAHRRWHLWKRVYDVYLGKRQFAAVENPGFWYWTFTLQDENKGLLAVIDRNWRGFGYEFLTDAGQYVVRFGDIVPEYVPAVYRPATVMGSVKRQEKPVLAGSSSAASEIHDLQAAAQEAEPLAVERPLTLFERAVTLALAVSLDNDYFSTHSAGFGFVPIPFIGGGQEVADGDRNFPMEDGSPFPSSEATADSVANEQAEPLERVIDSDDTAGEPFHDEWKTEDVEEDIFGDSPADSWIQNDEPQGGE</sequence>
<dbReference type="PANTHER" id="PTHR23248">
    <property type="entry name" value="PHOSPHOLIPID SCRAMBLASE-RELATED"/>
    <property type="match status" value="1"/>
</dbReference>
<comment type="similarity">
    <text evidence="1">Belongs to the phospholipid scramblase family.</text>
</comment>
<feature type="region of interest" description="Disordered" evidence="2">
    <location>
        <begin position="128"/>
        <end position="156"/>
    </location>
</feature>
<dbReference type="Pfam" id="PF03803">
    <property type="entry name" value="Scramblase"/>
    <property type="match status" value="1"/>
</dbReference>
<reference evidence="3 4" key="1">
    <citation type="submission" date="2024-09" db="EMBL/GenBank/DDBJ databases">
        <title>Chromosome-scale assembly of Riccia fluitans.</title>
        <authorList>
            <person name="Paukszto L."/>
            <person name="Sawicki J."/>
            <person name="Karawczyk K."/>
            <person name="Piernik-Szablinska J."/>
            <person name="Szczecinska M."/>
            <person name="Mazdziarz M."/>
        </authorList>
    </citation>
    <scope>NUCLEOTIDE SEQUENCE [LARGE SCALE GENOMIC DNA]</scope>
    <source>
        <strain evidence="3">Rf_01</strain>
        <tissue evidence="3">Aerial parts of the thallus</tissue>
    </source>
</reference>
<name>A0ABD1YNA4_9MARC</name>
<feature type="compositionally biased region" description="Polar residues" evidence="2">
    <location>
        <begin position="507"/>
        <end position="517"/>
    </location>
</feature>
<dbReference type="Proteomes" id="UP001605036">
    <property type="component" value="Unassembled WGS sequence"/>
</dbReference>
<gene>
    <name evidence="3" type="ORF">R1flu_016590</name>
</gene>
<evidence type="ECO:0000313" key="3">
    <source>
        <dbReference type="EMBL" id="KAL2631904.1"/>
    </source>
</evidence>
<dbReference type="PANTHER" id="PTHR23248:SF9">
    <property type="entry name" value="PHOSPHOLIPID SCRAMBLASE"/>
    <property type="match status" value="1"/>
</dbReference>
<evidence type="ECO:0000313" key="4">
    <source>
        <dbReference type="Proteomes" id="UP001605036"/>
    </source>
</evidence>
<keyword evidence="4" id="KW-1185">Reference proteome</keyword>
<feature type="compositionally biased region" description="Basic and acidic residues" evidence="2">
    <location>
        <begin position="34"/>
        <end position="58"/>
    </location>
</feature>
<organism evidence="3 4">
    <name type="scientific">Riccia fluitans</name>
    <dbReference type="NCBI Taxonomy" id="41844"/>
    <lineage>
        <taxon>Eukaryota</taxon>
        <taxon>Viridiplantae</taxon>
        <taxon>Streptophyta</taxon>
        <taxon>Embryophyta</taxon>
        <taxon>Marchantiophyta</taxon>
        <taxon>Marchantiopsida</taxon>
        <taxon>Marchantiidae</taxon>
        <taxon>Marchantiales</taxon>
        <taxon>Ricciaceae</taxon>
        <taxon>Riccia</taxon>
    </lineage>
</organism>
<dbReference type="InterPro" id="IPR005552">
    <property type="entry name" value="Scramblase"/>
</dbReference>
<protein>
    <recommendedName>
        <fullName evidence="5">Phospholipid scramblase</fullName>
    </recommendedName>
</protein>
<evidence type="ECO:0000256" key="1">
    <source>
        <dbReference type="ARBA" id="ARBA00005350"/>
    </source>
</evidence>
<accession>A0ABD1YNA4</accession>
<feature type="compositionally biased region" description="Polar residues" evidence="2">
    <location>
        <begin position="453"/>
        <end position="465"/>
    </location>
</feature>
<dbReference type="AlphaFoldDB" id="A0ABD1YNA4"/>
<comment type="caution">
    <text evidence="3">The sequence shown here is derived from an EMBL/GenBank/DDBJ whole genome shotgun (WGS) entry which is preliminary data.</text>
</comment>
<dbReference type="EMBL" id="JBHFFA010000004">
    <property type="protein sequence ID" value="KAL2631904.1"/>
    <property type="molecule type" value="Genomic_DNA"/>
</dbReference>
<evidence type="ECO:0008006" key="5">
    <source>
        <dbReference type="Google" id="ProtNLM"/>
    </source>
</evidence>
<feature type="region of interest" description="Disordered" evidence="2">
    <location>
        <begin position="438"/>
        <end position="517"/>
    </location>
</feature>